<keyword evidence="7" id="KW-1185">Reference proteome</keyword>
<dbReference type="PANTHER" id="PTHR43014">
    <property type="entry name" value="MERCURIC REDUCTASE"/>
    <property type="match status" value="1"/>
</dbReference>
<proteinExistence type="inferred from homology"/>
<dbReference type="SUPFAM" id="SSF55424">
    <property type="entry name" value="FAD/NAD-linked reductases, dimerisation (C-terminal) domain"/>
    <property type="match status" value="1"/>
</dbReference>
<evidence type="ECO:0000259" key="4">
    <source>
        <dbReference type="Pfam" id="PF02852"/>
    </source>
</evidence>
<dbReference type="PRINTS" id="PR00411">
    <property type="entry name" value="PNDRDTASEI"/>
</dbReference>
<dbReference type="EMBL" id="JAVRRF010000006">
    <property type="protein sequence ID" value="KAK5063861.1"/>
    <property type="molecule type" value="Genomic_DNA"/>
</dbReference>
<name>A0ABR0JH68_9EURO</name>
<evidence type="ECO:0000313" key="7">
    <source>
        <dbReference type="Proteomes" id="UP001345691"/>
    </source>
</evidence>
<accession>A0ABR0JH68</accession>
<dbReference type="SUPFAM" id="SSF51905">
    <property type="entry name" value="FAD/NAD(P)-binding domain"/>
    <property type="match status" value="1"/>
</dbReference>
<gene>
    <name evidence="6" type="ORF">LTR69_003627</name>
</gene>
<dbReference type="Gene3D" id="3.50.50.60">
    <property type="entry name" value="FAD/NAD(P)-binding domain"/>
    <property type="match status" value="2"/>
</dbReference>
<evidence type="ECO:0000313" key="6">
    <source>
        <dbReference type="EMBL" id="KAK5063861.1"/>
    </source>
</evidence>
<evidence type="ECO:0008006" key="8">
    <source>
        <dbReference type="Google" id="ProtNLM"/>
    </source>
</evidence>
<dbReference type="Pfam" id="PF07992">
    <property type="entry name" value="Pyr_redox_2"/>
    <property type="match status" value="1"/>
</dbReference>
<dbReference type="Gene3D" id="3.30.390.30">
    <property type="match status" value="1"/>
</dbReference>
<dbReference type="PANTHER" id="PTHR43014:SF2">
    <property type="entry name" value="MERCURIC REDUCTASE"/>
    <property type="match status" value="1"/>
</dbReference>
<comment type="caution">
    <text evidence="6">The sequence shown here is derived from an EMBL/GenBank/DDBJ whole genome shotgun (WGS) entry which is preliminary data.</text>
</comment>
<keyword evidence="3" id="KW-0274">FAD</keyword>
<reference evidence="6 7" key="1">
    <citation type="submission" date="2023-08" db="EMBL/GenBank/DDBJ databases">
        <title>Black Yeasts Isolated from many extreme environments.</title>
        <authorList>
            <person name="Coleine C."/>
            <person name="Stajich J.E."/>
            <person name="Selbmann L."/>
        </authorList>
    </citation>
    <scope>NUCLEOTIDE SEQUENCE [LARGE SCALE GENOMIC DNA]</scope>
    <source>
        <strain evidence="6 7">CCFEE 6328</strain>
    </source>
</reference>
<dbReference type="InterPro" id="IPR016156">
    <property type="entry name" value="FAD/NAD-linked_Rdtase_dimer_sf"/>
</dbReference>
<evidence type="ECO:0000259" key="5">
    <source>
        <dbReference type="Pfam" id="PF07992"/>
    </source>
</evidence>
<comment type="similarity">
    <text evidence="1">Belongs to the class-I pyridine nucleotide-disulfide oxidoreductase family.</text>
</comment>
<dbReference type="PRINTS" id="PR00368">
    <property type="entry name" value="FADPNR"/>
</dbReference>
<dbReference type="InterPro" id="IPR001100">
    <property type="entry name" value="Pyr_nuc-diS_OxRdtase"/>
</dbReference>
<feature type="domain" description="Pyridine nucleotide-disulphide oxidoreductase dimerisation" evidence="4">
    <location>
        <begin position="360"/>
        <end position="468"/>
    </location>
</feature>
<dbReference type="Pfam" id="PF02852">
    <property type="entry name" value="Pyr_redox_dim"/>
    <property type="match status" value="1"/>
</dbReference>
<evidence type="ECO:0000256" key="2">
    <source>
        <dbReference type="ARBA" id="ARBA00022630"/>
    </source>
</evidence>
<dbReference type="InterPro" id="IPR004099">
    <property type="entry name" value="Pyr_nucl-diS_OxRdtase_dimer"/>
</dbReference>
<dbReference type="Proteomes" id="UP001345691">
    <property type="component" value="Unassembled WGS sequence"/>
</dbReference>
<organism evidence="6 7">
    <name type="scientific">Exophiala sideris</name>
    <dbReference type="NCBI Taxonomy" id="1016849"/>
    <lineage>
        <taxon>Eukaryota</taxon>
        <taxon>Fungi</taxon>
        <taxon>Dikarya</taxon>
        <taxon>Ascomycota</taxon>
        <taxon>Pezizomycotina</taxon>
        <taxon>Eurotiomycetes</taxon>
        <taxon>Chaetothyriomycetidae</taxon>
        <taxon>Chaetothyriales</taxon>
        <taxon>Herpotrichiellaceae</taxon>
        <taxon>Exophiala</taxon>
    </lineage>
</organism>
<evidence type="ECO:0000256" key="1">
    <source>
        <dbReference type="ARBA" id="ARBA00007532"/>
    </source>
</evidence>
<dbReference type="PIRSF" id="PIRSF000350">
    <property type="entry name" value="Mercury_reductase_MerA"/>
    <property type="match status" value="1"/>
</dbReference>
<keyword evidence="2" id="KW-0285">Flavoprotein</keyword>
<sequence length="475" mass="50840">MSAPTKYDAIVIGSGQGGTPLAKALAQAGRRTALVESKHIGGTCINEGCTPTKTMVASARIAHLACRAGTYGVQFKKSSLALNMETVRKRKRDIVDSFRTGSENRLKDVPNLDVIMGKARFTASKTVEVAVTDSGMSETLTANQIFINAGCSPATLNVKNAESITGNLLDSTSIMELGEVPRHLVVIGGGAVGCEFAQIMKRFGARVSLVQRASHLLPREDPEVSEEIHKIFTEEGIECYLGAETREVSNVTLGQIVVSLGLSDGSVKSLLCSHVLAATGRGPNTASLHLSTAGIEVDKHGFIKVDEHLQTTAPGVYALGDIKGGPAQTHVSYDDFRILRDNLITNADATGRASIENRLIPYTVFIDPQLGRVGMTEKEARALTPARNIKVARMPMAYVARALEMDETKGLMKAVVDADTKEILGFACLGIEGGEIMSMVQLAMMGGLTYDELENAMFAHPCLSESLNNLWGFLE</sequence>
<dbReference type="InterPro" id="IPR036188">
    <property type="entry name" value="FAD/NAD-bd_sf"/>
</dbReference>
<feature type="domain" description="FAD/NAD(P)-binding" evidence="5">
    <location>
        <begin position="7"/>
        <end position="333"/>
    </location>
</feature>
<dbReference type="InterPro" id="IPR023753">
    <property type="entry name" value="FAD/NAD-binding_dom"/>
</dbReference>
<evidence type="ECO:0000256" key="3">
    <source>
        <dbReference type="ARBA" id="ARBA00022827"/>
    </source>
</evidence>
<protein>
    <recommendedName>
        <fullName evidence="8">Mercuric reductase</fullName>
    </recommendedName>
</protein>